<sequence length="289" mass="32282">MNEYLPRRVDSVLKTKFSRNGANGLNGNRLPRYNGKTWNRSTPNPNGCFQSNQHKDPPSTITKGVNVTKPGCESKCGNLTVHYPFGIGIDSWCSIHPYFDIYCNNSFNPPKPFSGTFGIEVTDIIDSQLRFKNRIGATCYNKIGKVTRKKIVSDAQLDPHYSISDANKLTVVGFDEYALQFGVEGANSTDACVSTCSSREQVLDEQGRYTFHSSDLDNATFKEQIIENVPVVLDWVIQNETCVEARKFNDLACHKNSNCIDSTTSVNGYNCICFQEYEGNPYLEQGCAD</sequence>
<keyword evidence="5" id="KW-1185">Reference proteome</keyword>
<keyword evidence="2" id="KW-0732">Signal</keyword>
<gene>
    <name evidence="4" type="ORF">MIMGU_mgv11b017350mg</name>
</gene>
<accession>A0A022QVL5</accession>
<evidence type="ECO:0000256" key="2">
    <source>
        <dbReference type="ARBA" id="ARBA00022729"/>
    </source>
</evidence>
<reference evidence="4 5" key="1">
    <citation type="journal article" date="2013" name="Proc. Natl. Acad. Sci. U.S.A.">
        <title>Fine-scale variation in meiotic recombination in Mimulus inferred from population shotgun sequencing.</title>
        <authorList>
            <person name="Hellsten U."/>
            <person name="Wright K.M."/>
            <person name="Jenkins J."/>
            <person name="Shu S."/>
            <person name="Yuan Y."/>
            <person name="Wessler S.R."/>
            <person name="Schmutz J."/>
            <person name="Willis J.H."/>
            <person name="Rokhsar D.S."/>
        </authorList>
    </citation>
    <scope>NUCLEOTIDE SEQUENCE [LARGE SCALE GENOMIC DNA]</scope>
    <source>
        <strain evidence="5">cv. DUN x IM62</strain>
    </source>
</reference>
<name>A0A022QVL5_ERYGU</name>
<dbReference type="eggNOG" id="ENOG502QQPF">
    <property type="taxonomic scope" value="Eukaryota"/>
</dbReference>
<organism evidence="4 5">
    <name type="scientific">Erythranthe guttata</name>
    <name type="common">Yellow monkey flower</name>
    <name type="synonym">Mimulus guttatus</name>
    <dbReference type="NCBI Taxonomy" id="4155"/>
    <lineage>
        <taxon>Eukaryota</taxon>
        <taxon>Viridiplantae</taxon>
        <taxon>Streptophyta</taxon>
        <taxon>Embryophyta</taxon>
        <taxon>Tracheophyta</taxon>
        <taxon>Spermatophyta</taxon>
        <taxon>Magnoliopsida</taxon>
        <taxon>eudicotyledons</taxon>
        <taxon>Gunneridae</taxon>
        <taxon>Pentapetalae</taxon>
        <taxon>asterids</taxon>
        <taxon>lamiids</taxon>
        <taxon>Lamiales</taxon>
        <taxon>Phrymaceae</taxon>
        <taxon>Erythranthe</taxon>
    </lineage>
</organism>
<evidence type="ECO:0000256" key="1">
    <source>
        <dbReference type="ARBA" id="ARBA00004167"/>
    </source>
</evidence>
<dbReference type="PANTHER" id="PTHR33491">
    <property type="entry name" value="OSJNBA0016N04.9 PROTEIN"/>
    <property type="match status" value="1"/>
</dbReference>
<dbReference type="AlphaFoldDB" id="A0A022QVL5"/>
<feature type="domain" description="Wall-associated receptor kinase galacturonan-binding" evidence="3">
    <location>
        <begin position="72"/>
        <end position="124"/>
    </location>
</feature>
<dbReference type="Proteomes" id="UP000030748">
    <property type="component" value="Unassembled WGS sequence"/>
</dbReference>
<evidence type="ECO:0000313" key="5">
    <source>
        <dbReference type="Proteomes" id="UP000030748"/>
    </source>
</evidence>
<protein>
    <recommendedName>
        <fullName evidence="3">Wall-associated receptor kinase galacturonan-binding domain-containing protein</fullName>
    </recommendedName>
</protein>
<dbReference type="STRING" id="4155.A0A022QVL5"/>
<evidence type="ECO:0000313" key="4">
    <source>
        <dbReference type="EMBL" id="EYU31609.1"/>
    </source>
</evidence>
<dbReference type="InterPro" id="IPR025287">
    <property type="entry name" value="WAK_GUB"/>
</dbReference>
<dbReference type="GO" id="GO:0030247">
    <property type="term" value="F:polysaccharide binding"/>
    <property type="evidence" value="ECO:0007669"/>
    <property type="project" value="InterPro"/>
</dbReference>
<proteinExistence type="predicted"/>
<dbReference type="EMBL" id="KI630927">
    <property type="protein sequence ID" value="EYU31609.1"/>
    <property type="molecule type" value="Genomic_DNA"/>
</dbReference>
<dbReference type="Pfam" id="PF13947">
    <property type="entry name" value="GUB_WAK_bind"/>
    <property type="match status" value="1"/>
</dbReference>
<evidence type="ECO:0000259" key="3">
    <source>
        <dbReference type="Pfam" id="PF13947"/>
    </source>
</evidence>
<dbReference type="GO" id="GO:0016020">
    <property type="term" value="C:membrane"/>
    <property type="evidence" value="ECO:0007669"/>
    <property type="project" value="UniProtKB-SubCell"/>
</dbReference>
<comment type="subcellular location">
    <subcellularLocation>
        <location evidence="1">Membrane</location>
        <topology evidence="1">Single-pass membrane protein</topology>
    </subcellularLocation>
</comment>